<keyword evidence="2" id="KW-1185">Reference proteome</keyword>
<dbReference type="Ensembl" id="ENSMGAT00000025707.1">
    <property type="protein sequence ID" value="ENSMGAP00000024831.1"/>
    <property type="gene ID" value="ENSMGAG00000021093.1"/>
</dbReference>
<dbReference type="AlphaFoldDB" id="A0A803XZ85"/>
<reference evidence="1" key="3">
    <citation type="submission" date="2025-09" db="UniProtKB">
        <authorList>
            <consortium name="Ensembl"/>
        </authorList>
    </citation>
    <scope>IDENTIFICATION</scope>
</reference>
<name>A0A803XZ85_MELGA</name>
<dbReference type="InParanoid" id="A0A803XZ85"/>
<proteinExistence type="predicted"/>
<dbReference type="Proteomes" id="UP000001645">
    <property type="component" value="Unplaced"/>
</dbReference>
<reference evidence="1" key="1">
    <citation type="journal article" date="2010" name="PLoS Biol.">
        <title>Multi-platform next-generation sequencing of the domestic turkey (Meleagris gallopavo): genome assembly and analysis.</title>
        <authorList>
            <person name="Dalloul R.A."/>
            <person name="Long J.A."/>
            <person name="Zimin A.V."/>
            <person name="Aslam L."/>
            <person name="Beal K."/>
            <person name="Blomberg L.A."/>
            <person name="Bouffard P."/>
            <person name="Burt D.W."/>
            <person name="Crasta O."/>
            <person name="Crooijmans R.P."/>
            <person name="Cooper K."/>
            <person name="Coulombe R.A."/>
            <person name="De S."/>
            <person name="Delany M.E."/>
            <person name="Dodgson J.B."/>
            <person name="Dong J.J."/>
            <person name="Evans C."/>
            <person name="Frederickson K.M."/>
            <person name="Flicek P."/>
            <person name="Florea L."/>
            <person name="Folkerts O."/>
            <person name="Groenen M.A."/>
            <person name="Harkins T.T."/>
            <person name="Herrero J."/>
            <person name="Hoffmann S."/>
            <person name="Megens H.J."/>
            <person name="Jiang A."/>
            <person name="de Jong P."/>
            <person name="Kaiser P."/>
            <person name="Kim H."/>
            <person name="Kim K.W."/>
            <person name="Kim S."/>
            <person name="Langenberger D."/>
            <person name="Lee M.K."/>
            <person name="Lee T."/>
            <person name="Mane S."/>
            <person name="Marcais G."/>
            <person name="Marz M."/>
            <person name="McElroy A.P."/>
            <person name="Modise T."/>
            <person name="Nefedov M."/>
            <person name="Notredame C."/>
            <person name="Paton I.R."/>
            <person name="Payne W.S."/>
            <person name="Pertea G."/>
            <person name="Prickett D."/>
            <person name="Puiu D."/>
            <person name="Qioa D."/>
            <person name="Raineri E."/>
            <person name="Ruffier M."/>
            <person name="Salzberg S.L."/>
            <person name="Schatz M.C."/>
            <person name="Scheuring C."/>
            <person name="Schmidt C.J."/>
            <person name="Schroeder S."/>
            <person name="Searle S.M."/>
            <person name="Smith E.J."/>
            <person name="Smith J."/>
            <person name="Sonstegard T.S."/>
            <person name="Stadler P.F."/>
            <person name="Tafer H."/>
            <person name="Tu Z.J."/>
            <person name="Van Tassell C.P."/>
            <person name="Vilella A.J."/>
            <person name="Williams K.P."/>
            <person name="Yorke J.A."/>
            <person name="Zhang L."/>
            <person name="Zhang H.B."/>
            <person name="Zhang X."/>
            <person name="Zhang Y."/>
            <person name="Reed K.M."/>
        </authorList>
    </citation>
    <scope>NUCLEOTIDE SEQUENCE [LARGE SCALE GENOMIC DNA]</scope>
</reference>
<sequence length="63" mass="7009">MLTLKVMFLIDTDVSKGMMAPKLYEMHIGSGCDFSCTGSTMQTPARACSNKEDQLRKMPNQYG</sequence>
<organism evidence="1 2">
    <name type="scientific">Meleagris gallopavo</name>
    <name type="common">Wild turkey</name>
    <dbReference type="NCBI Taxonomy" id="9103"/>
    <lineage>
        <taxon>Eukaryota</taxon>
        <taxon>Metazoa</taxon>
        <taxon>Chordata</taxon>
        <taxon>Craniata</taxon>
        <taxon>Vertebrata</taxon>
        <taxon>Euteleostomi</taxon>
        <taxon>Archelosauria</taxon>
        <taxon>Archosauria</taxon>
        <taxon>Dinosauria</taxon>
        <taxon>Saurischia</taxon>
        <taxon>Theropoda</taxon>
        <taxon>Coelurosauria</taxon>
        <taxon>Aves</taxon>
        <taxon>Neognathae</taxon>
        <taxon>Galloanserae</taxon>
        <taxon>Galliformes</taxon>
        <taxon>Phasianidae</taxon>
        <taxon>Meleagridinae</taxon>
        <taxon>Meleagris</taxon>
    </lineage>
</organism>
<evidence type="ECO:0000313" key="2">
    <source>
        <dbReference type="Proteomes" id="UP000001645"/>
    </source>
</evidence>
<accession>A0A803XZ85</accession>
<protein>
    <submittedName>
        <fullName evidence="1">Uncharacterized protein</fullName>
    </submittedName>
</protein>
<reference evidence="1" key="2">
    <citation type="submission" date="2025-08" db="UniProtKB">
        <authorList>
            <consortium name="Ensembl"/>
        </authorList>
    </citation>
    <scope>IDENTIFICATION</scope>
</reference>
<evidence type="ECO:0000313" key="1">
    <source>
        <dbReference type="Ensembl" id="ENSMGAP00000024831.1"/>
    </source>
</evidence>